<keyword evidence="3" id="KW-1185">Reference proteome</keyword>
<feature type="transmembrane region" description="Helical" evidence="1">
    <location>
        <begin position="21"/>
        <end position="38"/>
    </location>
</feature>
<accession>A0A5B7J0X6</accession>
<keyword evidence="1" id="KW-1133">Transmembrane helix</keyword>
<keyword evidence="1" id="KW-0472">Membrane</keyword>
<name>A0A5B7J0X6_PORTR</name>
<proteinExistence type="predicted"/>
<dbReference type="Proteomes" id="UP000324222">
    <property type="component" value="Unassembled WGS sequence"/>
</dbReference>
<dbReference type="AlphaFoldDB" id="A0A5B7J0X6"/>
<protein>
    <submittedName>
        <fullName evidence="2">Uncharacterized protein</fullName>
    </submittedName>
</protein>
<keyword evidence="1" id="KW-0812">Transmembrane</keyword>
<evidence type="ECO:0000313" key="3">
    <source>
        <dbReference type="Proteomes" id="UP000324222"/>
    </source>
</evidence>
<evidence type="ECO:0000256" key="1">
    <source>
        <dbReference type="SAM" id="Phobius"/>
    </source>
</evidence>
<evidence type="ECO:0000313" key="2">
    <source>
        <dbReference type="EMBL" id="MPC88229.1"/>
    </source>
</evidence>
<sequence length="39" mass="4661">MFEKNITFKSSETMALQQNRILTLYIIKGILCEMRLIIR</sequence>
<organism evidence="2 3">
    <name type="scientific">Portunus trituberculatus</name>
    <name type="common">Swimming crab</name>
    <name type="synonym">Neptunus trituberculatus</name>
    <dbReference type="NCBI Taxonomy" id="210409"/>
    <lineage>
        <taxon>Eukaryota</taxon>
        <taxon>Metazoa</taxon>
        <taxon>Ecdysozoa</taxon>
        <taxon>Arthropoda</taxon>
        <taxon>Crustacea</taxon>
        <taxon>Multicrustacea</taxon>
        <taxon>Malacostraca</taxon>
        <taxon>Eumalacostraca</taxon>
        <taxon>Eucarida</taxon>
        <taxon>Decapoda</taxon>
        <taxon>Pleocyemata</taxon>
        <taxon>Brachyura</taxon>
        <taxon>Eubrachyura</taxon>
        <taxon>Portunoidea</taxon>
        <taxon>Portunidae</taxon>
        <taxon>Portuninae</taxon>
        <taxon>Portunus</taxon>
    </lineage>
</organism>
<gene>
    <name evidence="2" type="ORF">E2C01_083128</name>
</gene>
<comment type="caution">
    <text evidence="2">The sequence shown here is derived from an EMBL/GenBank/DDBJ whole genome shotgun (WGS) entry which is preliminary data.</text>
</comment>
<dbReference type="EMBL" id="VSRR010077114">
    <property type="protein sequence ID" value="MPC88229.1"/>
    <property type="molecule type" value="Genomic_DNA"/>
</dbReference>
<reference evidence="2 3" key="1">
    <citation type="submission" date="2019-05" db="EMBL/GenBank/DDBJ databases">
        <title>Another draft genome of Portunus trituberculatus and its Hox gene families provides insights of decapod evolution.</title>
        <authorList>
            <person name="Jeong J.-H."/>
            <person name="Song I."/>
            <person name="Kim S."/>
            <person name="Choi T."/>
            <person name="Kim D."/>
            <person name="Ryu S."/>
            <person name="Kim W."/>
        </authorList>
    </citation>
    <scope>NUCLEOTIDE SEQUENCE [LARGE SCALE GENOMIC DNA]</scope>
    <source>
        <tissue evidence="2">Muscle</tissue>
    </source>
</reference>